<evidence type="ECO:0000256" key="3">
    <source>
        <dbReference type="ARBA" id="ARBA00022448"/>
    </source>
</evidence>
<evidence type="ECO:0000256" key="5">
    <source>
        <dbReference type="ARBA" id="ARBA00022764"/>
    </source>
</evidence>
<dbReference type="PROSITE" id="PS01037">
    <property type="entry name" value="SBP_BACTERIAL_1"/>
    <property type="match status" value="1"/>
</dbReference>
<dbReference type="PANTHER" id="PTHR43649:SF31">
    <property type="entry name" value="SN-GLYCEROL-3-PHOSPHATE-BINDING PERIPLASMIC PROTEIN UGPB"/>
    <property type="match status" value="1"/>
</dbReference>
<accession>A0A3B0C8I4</accession>
<dbReference type="InterPro" id="IPR050490">
    <property type="entry name" value="Bact_solute-bd_prot1"/>
</dbReference>
<dbReference type="PANTHER" id="PTHR43649">
    <property type="entry name" value="ARABINOSE-BINDING PROTEIN-RELATED"/>
    <property type="match status" value="1"/>
</dbReference>
<comment type="similarity">
    <text evidence="2">Belongs to the bacterial solute-binding protein 1 family.</text>
</comment>
<evidence type="ECO:0000313" key="6">
    <source>
        <dbReference type="EMBL" id="RKN81940.1"/>
    </source>
</evidence>
<keyword evidence="4" id="KW-0732">Signal</keyword>
<dbReference type="GO" id="GO:0055085">
    <property type="term" value="P:transmembrane transport"/>
    <property type="evidence" value="ECO:0007669"/>
    <property type="project" value="InterPro"/>
</dbReference>
<protein>
    <submittedName>
        <fullName evidence="6">Extracellular solute-binding protein</fullName>
    </submittedName>
</protein>
<evidence type="ECO:0000313" key="7">
    <source>
        <dbReference type="Proteomes" id="UP000282311"/>
    </source>
</evidence>
<evidence type="ECO:0000256" key="1">
    <source>
        <dbReference type="ARBA" id="ARBA00004196"/>
    </source>
</evidence>
<gene>
    <name evidence="6" type="ORF">D7M11_18310</name>
</gene>
<dbReference type="Pfam" id="PF01547">
    <property type="entry name" value="SBP_bac_1"/>
    <property type="match status" value="1"/>
</dbReference>
<name>A0A3B0C8I4_9BACL</name>
<reference evidence="6 7" key="1">
    <citation type="journal article" date="2007" name="Int. J. Syst. Evol. Microbiol.">
        <title>Paenibacillus ginsengarvi sp. nov., isolated from soil from ginseng cultivation.</title>
        <authorList>
            <person name="Yoon M.H."/>
            <person name="Ten L.N."/>
            <person name="Im W.T."/>
        </authorList>
    </citation>
    <scope>NUCLEOTIDE SEQUENCE [LARGE SCALE GENOMIC DNA]</scope>
    <source>
        <strain evidence="6 7">KCTC 13059</strain>
    </source>
</reference>
<dbReference type="Gene3D" id="3.40.190.10">
    <property type="entry name" value="Periplasmic binding protein-like II"/>
    <property type="match status" value="1"/>
</dbReference>
<dbReference type="AlphaFoldDB" id="A0A3B0C8I4"/>
<evidence type="ECO:0000256" key="2">
    <source>
        <dbReference type="ARBA" id="ARBA00008520"/>
    </source>
</evidence>
<dbReference type="InterPro" id="IPR006061">
    <property type="entry name" value="SBP_1_CS"/>
</dbReference>
<dbReference type="EMBL" id="RBAH01000013">
    <property type="protein sequence ID" value="RKN81940.1"/>
    <property type="molecule type" value="Genomic_DNA"/>
</dbReference>
<keyword evidence="5" id="KW-0574">Periplasm</keyword>
<dbReference type="InterPro" id="IPR006059">
    <property type="entry name" value="SBP"/>
</dbReference>
<organism evidence="6 7">
    <name type="scientific">Paenibacillus ginsengarvi</name>
    <dbReference type="NCBI Taxonomy" id="400777"/>
    <lineage>
        <taxon>Bacteria</taxon>
        <taxon>Bacillati</taxon>
        <taxon>Bacillota</taxon>
        <taxon>Bacilli</taxon>
        <taxon>Bacillales</taxon>
        <taxon>Paenibacillaceae</taxon>
        <taxon>Paenibacillus</taxon>
    </lineage>
</organism>
<keyword evidence="3" id="KW-0813">Transport</keyword>
<comment type="caution">
    <text evidence="6">The sequence shown here is derived from an EMBL/GenBank/DDBJ whole genome shotgun (WGS) entry which is preliminary data.</text>
</comment>
<proteinExistence type="inferred from homology"/>
<dbReference type="GO" id="GO:0030313">
    <property type="term" value="C:cell envelope"/>
    <property type="evidence" value="ECO:0007669"/>
    <property type="project" value="UniProtKB-SubCell"/>
</dbReference>
<dbReference type="Proteomes" id="UP000282311">
    <property type="component" value="Unassembled WGS sequence"/>
</dbReference>
<sequence length="475" mass="52546">MAPPVAQQHDAGIFLRLSRSRTMAHRAAGSLLRNNQILGGIGMANKTGSTLLAVISLIAVVGCSSSEPAQTAGTETKAPPAPSNEPVTLSILFDTGVPTDAEFDEIYVKPLKQKYPNITLQRVTGKIEEMVAAKTVPDIIYSFTGRMYLYDNLKILQDMTALAKKNGFDVNRIDPVVLDSIYLTKPGQLMAIPFAMNFGALYYNTDLFDKFGVSYPSDGLTWDQTIDIGKRLTRVDGGVQYRGFHAYGLTRMQRVIGNTYYDPKTLKGTLTSPEWKFIFDTFMKIYTIPGNETKNPPTDGGDGPFMKEKVLAMLASNNYFPQLEVATKDGLNWDVAQFPSLPQRPNVFTDVDAHQFVIPNTTKHMDAAMQAIATFTSEDVQLLGARKYAKLSPLKDPKFKQQLGADLPYLKGKKIASIFKSSIGISPFRDEYAGQAGTILNDEFLQAYQGKKDINSALRDADERLNKYIAENPKK</sequence>
<comment type="subcellular location">
    <subcellularLocation>
        <location evidence="1">Cell envelope</location>
    </subcellularLocation>
</comment>
<keyword evidence="7" id="KW-1185">Reference proteome</keyword>
<evidence type="ECO:0000256" key="4">
    <source>
        <dbReference type="ARBA" id="ARBA00022729"/>
    </source>
</evidence>
<dbReference type="SUPFAM" id="SSF53850">
    <property type="entry name" value="Periplasmic binding protein-like II"/>
    <property type="match status" value="1"/>
</dbReference>